<proteinExistence type="inferred from homology"/>
<dbReference type="AlphaFoldDB" id="A0A1D9MDI4"/>
<name>A0A1D9MDI4_9RHOB</name>
<reference evidence="5 6" key="1">
    <citation type="submission" date="2016-10" db="EMBL/GenBank/DDBJ databases">
        <title>Rhodobacter sp. LPB0142, isolated from sea water.</title>
        <authorList>
            <person name="Kim E."/>
            <person name="Yi H."/>
        </authorList>
    </citation>
    <scope>NUCLEOTIDE SEQUENCE [LARGE SCALE GENOMIC DNA]</scope>
    <source>
        <strain evidence="5 6">LPB0142</strain>
    </source>
</reference>
<evidence type="ECO:0000256" key="1">
    <source>
        <dbReference type="ARBA" id="ARBA00000830"/>
    </source>
</evidence>
<gene>
    <name evidence="5" type="ORF">LPB142_11765</name>
</gene>
<accession>A0A1D9MDI4</accession>
<dbReference type="SFLD" id="SFLDG01129">
    <property type="entry name" value="C1.5:_HAD__Beta-PGM__Phosphata"/>
    <property type="match status" value="1"/>
</dbReference>
<evidence type="ECO:0000313" key="6">
    <source>
        <dbReference type="Proteomes" id="UP000176562"/>
    </source>
</evidence>
<dbReference type="PRINTS" id="PR00413">
    <property type="entry name" value="HADHALOGNASE"/>
</dbReference>
<evidence type="ECO:0000313" key="5">
    <source>
        <dbReference type="EMBL" id="AOZ69916.1"/>
    </source>
</evidence>
<protein>
    <recommendedName>
        <fullName evidence="4">phosphoglycolate phosphatase</fullName>
        <ecNumber evidence="4">3.1.3.18</ecNumber>
    </recommendedName>
</protein>
<evidence type="ECO:0000256" key="4">
    <source>
        <dbReference type="ARBA" id="ARBA00013078"/>
    </source>
</evidence>
<dbReference type="InterPro" id="IPR036412">
    <property type="entry name" value="HAD-like_sf"/>
</dbReference>
<evidence type="ECO:0000256" key="2">
    <source>
        <dbReference type="ARBA" id="ARBA00004818"/>
    </source>
</evidence>
<dbReference type="KEGG" id="rhp:LPB142_11765"/>
<dbReference type="GO" id="GO:0006281">
    <property type="term" value="P:DNA repair"/>
    <property type="evidence" value="ECO:0007669"/>
    <property type="project" value="TreeGrafter"/>
</dbReference>
<evidence type="ECO:0000256" key="3">
    <source>
        <dbReference type="ARBA" id="ARBA00006171"/>
    </source>
</evidence>
<dbReference type="PANTHER" id="PTHR43434:SF1">
    <property type="entry name" value="PHOSPHOGLYCOLATE PHOSPHATASE"/>
    <property type="match status" value="1"/>
</dbReference>
<dbReference type="EC" id="3.1.3.18" evidence="4"/>
<dbReference type="RefSeq" id="WP_071166490.1">
    <property type="nucleotide sequence ID" value="NZ_CP017781.1"/>
</dbReference>
<sequence length="233" mass="24112">MSQICAILFDKDGTLFDFEATWGGWAQRVVTRLGGGDAALAGRLAGAIRFDLAQGRFDPSSPVIAGTSEEVVRLLAAELPGHDFDALVDDLDRAAQEAPLVEAVPLGECLSELRARGLRLGLCTNDSEASARAHLRAAGVEELFERIFGYDSGHGAKPEPGPLLAFAAGLGVAPECVAMVGDSRHDLRAARAAGMKAVAVLTGPARAEDLADLADVILPDIGGLACWIGGGAV</sequence>
<dbReference type="InterPro" id="IPR006439">
    <property type="entry name" value="HAD-SF_hydro_IA"/>
</dbReference>
<dbReference type="InterPro" id="IPR023198">
    <property type="entry name" value="PGP-like_dom2"/>
</dbReference>
<dbReference type="InterPro" id="IPR050155">
    <property type="entry name" value="HAD-like_hydrolase_sf"/>
</dbReference>
<dbReference type="Proteomes" id="UP000176562">
    <property type="component" value="Chromosome"/>
</dbReference>
<dbReference type="SUPFAM" id="SSF56784">
    <property type="entry name" value="HAD-like"/>
    <property type="match status" value="1"/>
</dbReference>
<dbReference type="InterPro" id="IPR023214">
    <property type="entry name" value="HAD_sf"/>
</dbReference>
<dbReference type="STRING" id="1850250.LPB142_11765"/>
<keyword evidence="6" id="KW-1185">Reference proteome</keyword>
<dbReference type="GO" id="GO:0008967">
    <property type="term" value="F:phosphoglycolate phosphatase activity"/>
    <property type="evidence" value="ECO:0007669"/>
    <property type="project" value="UniProtKB-EC"/>
</dbReference>
<comment type="similarity">
    <text evidence="3">Belongs to the HAD-like hydrolase superfamily. CbbY/CbbZ/Gph/YieH family.</text>
</comment>
<dbReference type="EMBL" id="CP017781">
    <property type="protein sequence ID" value="AOZ69916.1"/>
    <property type="molecule type" value="Genomic_DNA"/>
</dbReference>
<comment type="catalytic activity">
    <reaction evidence="1">
        <text>2-phosphoglycolate + H2O = glycolate + phosphate</text>
        <dbReference type="Rhea" id="RHEA:14369"/>
        <dbReference type="ChEBI" id="CHEBI:15377"/>
        <dbReference type="ChEBI" id="CHEBI:29805"/>
        <dbReference type="ChEBI" id="CHEBI:43474"/>
        <dbReference type="ChEBI" id="CHEBI:58033"/>
        <dbReference type="EC" id="3.1.3.18"/>
    </reaction>
</comment>
<dbReference type="SFLD" id="SFLDS00003">
    <property type="entry name" value="Haloacid_Dehalogenase"/>
    <property type="match status" value="1"/>
</dbReference>
<dbReference type="PANTHER" id="PTHR43434">
    <property type="entry name" value="PHOSPHOGLYCOLATE PHOSPHATASE"/>
    <property type="match status" value="1"/>
</dbReference>
<organism evidence="5 6">
    <name type="scientific">Rhodobacter xanthinilyticus</name>
    <dbReference type="NCBI Taxonomy" id="1850250"/>
    <lineage>
        <taxon>Bacteria</taxon>
        <taxon>Pseudomonadati</taxon>
        <taxon>Pseudomonadota</taxon>
        <taxon>Alphaproteobacteria</taxon>
        <taxon>Rhodobacterales</taxon>
        <taxon>Rhodobacter group</taxon>
        <taxon>Rhodobacter</taxon>
    </lineage>
</organism>
<comment type="pathway">
    <text evidence="2">Organic acid metabolism; glycolate biosynthesis; glycolate from 2-phosphoglycolate: step 1/1.</text>
</comment>
<dbReference type="Gene3D" id="1.10.150.240">
    <property type="entry name" value="Putative phosphatase, domain 2"/>
    <property type="match status" value="1"/>
</dbReference>
<dbReference type="Gene3D" id="3.40.50.1000">
    <property type="entry name" value="HAD superfamily/HAD-like"/>
    <property type="match status" value="1"/>
</dbReference>
<dbReference type="NCBIfam" id="TIGR01549">
    <property type="entry name" value="HAD-SF-IA-v1"/>
    <property type="match status" value="1"/>
</dbReference>
<dbReference type="Pfam" id="PF00702">
    <property type="entry name" value="Hydrolase"/>
    <property type="match status" value="1"/>
</dbReference>